<gene>
    <name evidence="2" type="ORF">MIND_00563100</name>
</gene>
<dbReference type="AlphaFoldDB" id="A0A8H6SQI4"/>
<comment type="caution">
    <text evidence="2">The sequence shown here is derived from an EMBL/GenBank/DDBJ whole genome shotgun (WGS) entry which is preliminary data.</text>
</comment>
<dbReference type="GeneID" id="59344920"/>
<sequence>MPYSQASHLAAMNEYLEALGLTDIAQLGYGSGAPPADDAQLFAGSIWMSSGTITGALGQCRQHLLHPASHNSMHTGRLPETRVRKRYRRFNELYNGVLARLDRLTLAFILEDDRRTILAADLLQIVINRAHLLVDALQSKESVVDVDPIGYREVIERLNAVSARTKIGFPRLSSSQFGVIIPPPPNSRLPTLEEFRVRPEDIRVPLVADESERLQPGFVQVKASELMSVRAAVEDKLTYMVQRSFPDVDVQGNGVVRSMFPSLFDAFDAAPAPAPYDTQRRQAPRNSLSYSLIPRPPVGRASSFPPSPTMCRPSGLAPAHHTPPALPQPTPTNTLAITSARRRRPLGQGRNPSLPKPFFRYDNIGPAAGVAGPSTVTPAVTPAAAAKAITAGSTVSLTEAVDVCEGMSPSTRQYTENLELEGASVDAVGEPDATVNQEMDTSAG</sequence>
<evidence type="ECO:0000313" key="2">
    <source>
        <dbReference type="EMBL" id="KAF7303353.1"/>
    </source>
</evidence>
<accession>A0A8H6SQI4</accession>
<feature type="region of interest" description="Disordered" evidence="1">
    <location>
        <begin position="422"/>
        <end position="444"/>
    </location>
</feature>
<reference evidence="2" key="1">
    <citation type="submission" date="2020-05" db="EMBL/GenBank/DDBJ databases">
        <title>Mycena genomes resolve the evolution of fungal bioluminescence.</title>
        <authorList>
            <person name="Tsai I.J."/>
        </authorList>
    </citation>
    <scope>NUCLEOTIDE SEQUENCE</scope>
    <source>
        <strain evidence="2">171206Taipei</strain>
    </source>
</reference>
<dbReference type="OrthoDB" id="3119078at2759"/>
<dbReference type="RefSeq" id="XP_037220325.1">
    <property type="nucleotide sequence ID" value="XM_037362404.1"/>
</dbReference>
<protein>
    <submittedName>
        <fullName evidence="2">Gag-pol polyprotein</fullName>
    </submittedName>
</protein>
<feature type="compositionally biased region" description="Polar residues" evidence="1">
    <location>
        <begin position="434"/>
        <end position="444"/>
    </location>
</feature>
<organism evidence="2 3">
    <name type="scientific">Mycena indigotica</name>
    <dbReference type="NCBI Taxonomy" id="2126181"/>
    <lineage>
        <taxon>Eukaryota</taxon>
        <taxon>Fungi</taxon>
        <taxon>Dikarya</taxon>
        <taxon>Basidiomycota</taxon>
        <taxon>Agaricomycotina</taxon>
        <taxon>Agaricomycetes</taxon>
        <taxon>Agaricomycetidae</taxon>
        <taxon>Agaricales</taxon>
        <taxon>Marasmiineae</taxon>
        <taxon>Mycenaceae</taxon>
        <taxon>Mycena</taxon>
    </lineage>
</organism>
<name>A0A8H6SQI4_9AGAR</name>
<evidence type="ECO:0000256" key="1">
    <source>
        <dbReference type="SAM" id="MobiDB-lite"/>
    </source>
</evidence>
<evidence type="ECO:0000313" key="3">
    <source>
        <dbReference type="Proteomes" id="UP000636479"/>
    </source>
</evidence>
<feature type="region of interest" description="Disordered" evidence="1">
    <location>
        <begin position="274"/>
        <end position="333"/>
    </location>
</feature>
<dbReference type="Proteomes" id="UP000636479">
    <property type="component" value="Unassembled WGS sequence"/>
</dbReference>
<proteinExistence type="predicted"/>
<keyword evidence="3" id="KW-1185">Reference proteome</keyword>
<dbReference type="EMBL" id="JACAZF010000005">
    <property type="protein sequence ID" value="KAF7303353.1"/>
    <property type="molecule type" value="Genomic_DNA"/>
</dbReference>